<dbReference type="FunFam" id="3.20.20.70:FF:000009">
    <property type="entry name" value="1-(5-phosphoribosyl)-5-[(5-phosphoribosylamino)methylideneamino] imidazole-4-carboxamide isomerase"/>
    <property type="match status" value="1"/>
</dbReference>
<keyword evidence="9 12" id="KW-0368">Histidine biosynthesis</keyword>
<reference evidence="15" key="1">
    <citation type="submission" date="2023-01" db="EMBL/GenBank/DDBJ databases">
        <title>The diversity of Class Acidimicrobiia in South China Sea sediment environments and the proposal of Iamia marina sp. nov., a novel species of the genus Iamia.</title>
        <authorList>
            <person name="He Y."/>
            <person name="Tian X."/>
        </authorList>
    </citation>
    <scope>NUCLEOTIDE SEQUENCE</scope>
    <source>
        <strain evidence="15">DSM 19957</strain>
    </source>
</reference>
<comment type="subcellular location">
    <subcellularLocation>
        <location evidence="2 12 14">Cytoplasm</location>
    </subcellularLocation>
</comment>
<dbReference type="EMBL" id="CP116942">
    <property type="protein sequence ID" value="WCO69029.1"/>
    <property type="molecule type" value="Genomic_DNA"/>
</dbReference>
<evidence type="ECO:0000256" key="6">
    <source>
        <dbReference type="ARBA" id="ARBA00018464"/>
    </source>
</evidence>
<evidence type="ECO:0000256" key="12">
    <source>
        <dbReference type="HAMAP-Rule" id="MF_01014"/>
    </source>
</evidence>
<dbReference type="GO" id="GO:0000162">
    <property type="term" value="P:L-tryptophan biosynthetic process"/>
    <property type="evidence" value="ECO:0007669"/>
    <property type="project" value="TreeGrafter"/>
</dbReference>
<dbReference type="GO" id="GO:0003949">
    <property type="term" value="F:1-(5-phosphoribosyl)-5-[(5-phosphoribosylamino)methylideneamino]imidazole-4-carboxamide isomerase activity"/>
    <property type="evidence" value="ECO:0007669"/>
    <property type="project" value="UniProtKB-UniRule"/>
</dbReference>
<dbReference type="PANTHER" id="PTHR43090:SF2">
    <property type="entry name" value="1-(5-PHOSPHORIBOSYL)-5-[(5-PHOSPHORIBOSYLAMINO)METHYLIDENEAMINO] IMIDAZOLE-4-CARBOXAMIDE ISOMERASE"/>
    <property type="match status" value="1"/>
</dbReference>
<sequence length="244" mass="25067">MDLFPAIDLRGGHCVRLTQGDFDRETVYGDDPVAQARVFTDAGAPWIHVVDLDGARTGDGANREVIGALAASVGTPIQTGGGIRGDDDVEELLAAGVRRVVLGTAAMADPAWARSVAARHPGQVVLGLDVRGQEVAVRGWAEGSGRRLLEVATEMDDAGFAAYVVTQIEVDGVGTGPDLETYGALLDEVETPVVASGGVGTAEHLRELVGLESGNRVLAGVVVGRALYDGSLDIDTALAAAGTA</sequence>
<organism evidence="15 16">
    <name type="scientific">Iamia majanohamensis</name>
    <dbReference type="NCBI Taxonomy" id="467976"/>
    <lineage>
        <taxon>Bacteria</taxon>
        <taxon>Bacillati</taxon>
        <taxon>Actinomycetota</taxon>
        <taxon>Acidimicrobiia</taxon>
        <taxon>Acidimicrobiales</taxon>
        <taxon>Iamiaceae</taxon>
        <taxon>Iamia</taxon>
    </lineage>
</organism>
<evidence type="ECO:0000256" key="14">
    <source>
        <dbReference type="RuleBase" id="RU003658"/>
    </source>
</evidence>
<evidence type="ECO:0000313" key="15">
    <source>
        <dbReference type="EMBL" id="WCO69029.1"/>
    </source>
</evidence>
<dbReference type="KEGG" id="ima:PO878_09855"/>
<dbReference type="InterPro" id="IPR011060">
    <property type="entry name" value="RibuloseP-bd_barrel"/>
</dbReference>
<gene>
    <name evidence="12 15" type="primary">hisA</name>
    <name evidence="15" type="ORF">PO878_09855</name>
</gene>
<dbReference type="HAMAP" id="MF_01014">
    <property type="entry name" value="HisA"/>
    <property type="match status" value="1"/>
</dbReference>
<dbReference type="GO" id="GO:0000105">
    <property type="term" value="P:L-histidine biosynthetic process"/>
    <property type="evidence" value="ECO:0007669"/>
    <property type="project" value="UniProtKB-UniRule"/>
</dbReference>
<evidence type="ECO:0000256" key="9">
    <source>
        <dbReference type="ARBA" id="ARBA00023102"/>
    </source>
</evidence>
<dbReference type="Pfam" id="PF00977">
    <property type="entry name" value="His_biosynth"/>
    <property type="match status" value="1"/>
</dbReference>
<comment type="similarity">
    <text evidence="4 12 13">Belongs to the HisA/HisF family.</text>
</comment>
<dbReference type="InterPro" id="IPR006062">
    <property type="entry name" value="His_biosynth"/>
</dbReference>
<evidence type="ECO:0000256" key="13">
    <source>
        <dbReference type="RuleBase" id="RU003657"/>
    </source>
</evidence>
<dbReference type="SUPFAM" id="SSF51366">
    <property type="entry name" value="Ribulose-phoshate binding barrel"/>
    <property type="match status" value="1"/>
</dbReference>
<dbReference type="GO" id="GO:0005737">
    <property type="term" value="C:cytoplasm"/>
    <property type="evidence" value="ECO:0007669"/>
    <property type="project" value="UniProtKB-SubCell"/>
</dbReference>
<protein>
    <recommendedName>
        <fullName evidence="6 12">1-(5-phosphoribosyl)-5-[(5-phosphoribosylamino)methylideneamino] imidazole-4-carboxamide isomerase</fullName>
        <ecNumber evidence="5 12">5.3.1.16</ecNumber>
    </recommendedName>
    <alternativeName>
        <fullName evidence="11 12">Phosphoribosylformimino-5-aminoimidazole carboxamide ribotide isomerase</fullName>
    </alternativeName>
</protein>
<dbReference type="EC" id="5.3.1.16" evidence="5 12"/>
<evidence type="ECO:0000256" key="5">
    <source>
        <dbReference type="ARBA" id="ARBA00012550"/>
    </source>
</evidence>
<feature type="active site" description="Proton donor" evidence="12">
    <location>
        <position position="129"/>
    </location>
</feature>
<dbReference type="InterPro" id="IPR044524">
    <property type="entry name" value="Isoase_HisA-like"/>
</dbReference>
<keyword evidence="8 12" id="KW-0028">Amino-acid biosynthesis</keyword>
<evidence type="ECO:0000256" key="3">
    <source>
        <dbReference type="ARBA" id="ARBA00005133"/>
    </source>
</evidence>
<keyword evidence="16" id="KW-1185">Reference proteome</keyword>
<dbReference type="InterPro" id="IPR013785">
    <property type="entry name" value="Aldolase_TIM"/>
</dbReference>
<dbReference type="InterPro" id="IPR023016">
    <property type="entry name" value="HisA/PriA"/>
</dbReference>
<dbReference type="Gene3D" id="3.20.20.70">
    <property type="entry name" value="Aldolase class I"/>
    <property type="match status" value="1"/>
</dbReference>
<evidence type="ECO:0000256" key="10">
    <source>
        <dbReference type="ARBA" id="ARBA00023235"/>
    </source>
</evidence>
<keyword evidence="7 12" id="KW-0963">Cytoplasm</keyword>
<evidence type="ECO:0000256" key="1">
    <source>
        <dbReference type="ARBA" id="ARBA00000901"/>
    </source>
</evidence>
<evidence type="ECO:0000256" key="2">
    <source>
        <dbReference type="ARBA" id="ARBA00004496"/>
    </source>
</evidence>
<evidence type="ECO:0000313" key="16">
    <source>
        <dbReference type="Proteomes" id="UP001216390"/>
    </source>
</evidence>
<evidence type="ECO:0000256" key="11">
    <source>
        <dbReference type="ARBA" id="ARBA00030547"/>
    </source>
</evidence>
<dbReference type="AlphaFoldDB" id="A0AAE9YDW3"/>
<evidence type="ECO:0000256" key="7">
    <source>
        <dbReference type="ARBA" id="ARBA00022490"/>
    </source>
</evidence>
<dbReference type="InterPro" id="IPR006063">
    <property type="entry name" value="HisA_bact_arch"/>
</dbReference>
<name>A0AAE9YDW3_9ACTN</name>
<comment type="catalytic activity">
    <reaction evidence="1 12 14">
        <text>1-(5-phospho-beta-D-ribosyl)-5-[(5-phospho-beta-D-ribosylamino)methylideneamino]imidazole-4-carboxamide = 5-[(5-phospho-1-deoxy-D-ribulos-1-ylimino)methylamino]-1-(5-phospho-beta-D-ribosyl)imidazole-4-carboxamide</text>
        <dbReference type="Rhea" id="RHEA:15469"/>
        <dbReference type="ChEBI" id="CHEBI:58435"/>
        <dbReference type="ChEBI" id="CHEBI:58525"/>
        <dbReference type="EC" id="5.3.1.16"/>
    </reaction>
</comment>
<keyword evidence="10 12" id="KW-0413">Isomerase</keyword>
<dbReference type="CDD" id="cd04732">
    <property type="entry name" value="HisA"/>
    <property type="match status" value="1"/>
</dbReference>
<dbReference type="PANTHER" id="PTHR43090">
    <property type="entry name" value="1-(5-PHOSPHORIBOSYL)-5-[(5-PHOSPHORIBOSYLAMINO)METHYLIDENEAMINO] IMIDAZOLE-4-CARBOXAMIDE ISOMERASE"/>
    <property type="match status" value="1"/>
</dbReference>
<dbReference type="RefSeq" id="WP_272738543.1">
    <property type="nucleotide sequence ID" value="NZ_CP116942.1"/>
</dbReference>
<dbReference type="Proteomes" id="UP001216390">
    <property type="component" value="Chromosome"/>
</dbReference>
<evidence type="ECO:0000256" key="4">
    <source>
        <dbReference type="ARBA" id="ARBA00009667"/>
    </source>
</evidence>
<dbReference type="NCBIfam" id="TIGR00007">
    <property type="entry name" value="1-(5-phosphoribosyl)-5-[(5-phosphoribosylamino)methylideneamino]imidazole-4-carboxamide isomerase"/>
    <property type="match status" value="1"/>
</dbReference>
<feature type="active site" description="Proton acceptor" evidence="12">
    <location>
        <position position="8"/>
    </location>
</feature>
<evidence type="ECO:0000256" key="8">
    <source>
        <dbReference type="ARBA" id="ARBA00022605"/>
    </source>
</evidence>
<proteinExistence type="inferred from homology"/>
<comment type="pathway">
    <text evidence="3 12 14">Amino-acid biosynthesis; L-histidine biosynthesis; L-histidine from 5-phospho-alpha-D-ribose 1-diphosphate: step 4/9.</text>
</comment>
<accession>A0AAE9YDW3</accession>